<feature type="binding site" evidence="9">
    <location>
        <position position="80"/>
    </location>
    <ligand>
        <name>L-glutamine</name>
        <dbReference type="ChEBI" id="CHEBI:58359"/>
    </ligand>
</feature>
<proteinExistence type="inferred from homology"/>
<evidence type="ECO:0000313" key="13">
    <source>
        <dbReference type="Proteomes" id="UP000578112"/>
    </source>
</evidence>
<dbReference type="EMBL" id="JACHNH010000001">
    <property type="protein sequence ID" value="MBB4761841.1"/>
    <property type="molecule type" value="Genomic_DNA"/>
</dbReference>
<evidence type="ECO:0000259" key="11">
    <source>
        <dbReference type="PROSITE" id="PS51278"/>
    </source>
</evidence>
<evidence type="ECO:0000256" key="9">
    <source>
        <dbReference type="PIRSR" id="PIRSR001589-2"/>
    </source>
</evidence>
<dbReference type="GO" id="GO:0005829">
    <property type="term" value="C:cytosol"/>
    <property type="evidence" value="ECO:0007669"/>
    <property type="project" value="TreeGrafter"/>
</dbReference>
<evidence type="ECO:0000256" key="10">
    <source>
        <dbReference type="PIRSR" id="PIRSR001589-3"/>
    </source>
</evidence>
<evidence type="ECO:0000256" key="3">
    <source>
        <dbReference type="ARBA" id="ARBA00012737"/>
    </source>
</evidence>
<dbReference type="Gene3D" id="3.40.50.620">
    <property type="entry name" value="HUPs"/>
    <property type="match status" value="1"/>
</dbReference>
<reference evidence="12 13" key="1">
    <citation type="submission" date="2020-08" db="EMBL/GenBank/DDBJ databases">
        <title>Sequencing the genomes of 1000 actinobacteria strains.</title>
        <authorList>
            <person name="Klenk H.-P."/>
        </authorList>
    </citation>
    <scope>NUCLEOTIDE SEQUENCE [LARGE SCALE GENOMIC DNA]</scope>
    <source>
        <strain evidence="12 13">DSM 43149</strain>
    </source>
</reference>
<dbReference type="PANTHER" id="PTHR43284:SF1">
    <property type="entry name" value="ASPARAGINE SYNTHETASE"/>
    <property type="match status" value="1"/>
</dbReference>
<dbReference type="SUPFAM" id="SSF52402">
    <property type="entry name" value="Adenine nucleotide alpha hydrolases-like"/>
    <property type="match status" value="1"/>
</dbReference>
<comment type="catalytic activity">
    <reaction evidence="8">
        <text>L-aspartate + L-glutamine + ATP + H2O = L-asparagine + L-glutamate + AMP + diphosphate + H(+)</text>
        <dbReference type="Rhea" id="RHEA:12228"/>
        <dbReference type="ChEBI" id="CHEBI:15377"/>
        <dbReference type="ChEBI" id="CHEBI:15378"/>
        <dbReference type="ChEBI" id="CHEBI:29985"/>
        <dbReference type="ChEBI" id="CHEBI:29991"/>
        <dbReference type="ChEBI" id="CHEBI:30616"/>
        <dbReference type="ChEBI" id="CHEBI:33019"/>
        <dbReference type="ChEBI" id="CHEBI:58048"/>
        <dbReference type="ChEBI" id="CHEBI:58359"/>
        <dbReference type="ChEBI" id="CHEBI:456215"/>
        <dbReference type="EC" id="6.3.5.4"/>
    </reaction>
</comment>
<dbReference type="PROSITE" id="PS51278">
    <property type="entry name" value="GATASE_TYPE_2"/>
    <property type="match status" value="1"/>
</dbReference>
<evidence type="ECO:0000256" key="5">
    <source>
        <dbReference type="ARBA" id="ARBA00022840"/>
    </source>
</evidence>
<dbReference type="InterPro" id="IPR033738">
    <property type="entry name" value="AsnB_N"/>
</dbReference>
<keyword evidence="5 9" id="KW-0067">ATP-binding</keyword>
<dbReference type="Proteomes" id="UP000578112">
    <property type="component" value="Unassembled WGS sequence"/>
</dbReference>
<dbReference type="InterPro" id="IPR006426">
    <property type="entry name" value="Asn_synth_AEB"/>
</dbReference>
<evidence type="ECO:0000256" key="4">
    <source>
        <dbReference type="ARBA" id="ARBA00022741"/>
    </source>
</evidence>
<dbReference type="Gene3D" id="3.60.20.10">
    <property type="entry name" value="Glutamine Phosphoribosylpyrophosphate, subunit 1, domain 1"/>
    <property type="match status" value="1"/>
</dbReference>
<dbReference type="CDD" id="cd00712">
    <property type="entry name" value="AsnB"/>
    <property type="match status" value="1"/>
</dbReference>
<evidence type="ECO:0000256" key="1">
    <source>
        <dbReference type="ARBA" id="ARBA00005187"/>
    </source>
</evidence>
<dbReference type="InterPro" id="IPR017932">
    <property type="entry name" value="GATase_2_dom"/>
</dbReference>
<keyword evidence="12" id="KW-0436">Ligase</keyword>
<dbReference type="GO" id="GO:0005524">
    <property type="term" value="F:ATP binding"/>
    <property type="evidence" value="ECO:0007669"/>
    <property type="project" value="UniProtKB-KW"/>
</dbReference>
<dbReference type="SUPFAM" id="SSF56235">
    <property type="entry name" value="N-terminal nucleophile aminohydrolases (Ntn hydrolases)"/>
    <property type="match status" value="1"/>
</dbReference>
<name>A0A7W7MP80_9ACTN</name>
<keyword evidence="13" id="KW-1185">Reference proteome</keyword>
<keyword evidence="6" id="KW-0061">Asparagine biosynthesis</keyword>
<dbReference type="InterPro" id="IPR014729">
    <property type="entry name" value="Rossmann-like_a/b/a_fold"/>
</dbReference>
<evidence type="ECO:0000256" key="7">
    <source>
        <dbReference type="ARBA" id="ARBA00022962"/>
    </source>
</evidence>
<evidence type="ECO:0000256" key="2">
    <source>
        <dbReference type="ARBA" id="ARBA00005752"/>
    </source>
</evidence>
<feature type="domain" description="Glutamine amidotransferase type-2" evidence="11">
    <location>
        <begin position="1"/>
        <end position="192"/>
    </location>
</feature>
<feature type="binding site" evidence="9">
    <location>
        <position position="270"/>
    </location>
    <ligand>
        <name>ATP</name>
        <dbReference type="ChEBI" id="CHEBI:30616"/>
    </ligand>
</feature>
<dbReference type="NCBIfam" id="TIGR01536">
    <property type="entry name" value="asn_synth_AEB"/>
    <property type="match status" value="1"/>
</dbReference>
<dbReference type="Pfam" id="PF00733">
    <property type="entry name" value="Asn_synthase"/>
    <property type="match status" value="1"/>
</dbReference>
<dbReference type="AlphaFoldDB" id="A0A7W7MP80"/>
<dbReference type="Pfam" id="PF13537">
    <property type="entry name" value="GATase_7"/>
    <property type="match status" value="1"/>
</dbReference>
<dbReference type="PIRSF" id="PIRSF001589">
    <property type="entry name" value="Asn_synthetase_glu-h"/>
    <property type="match status" value="1"/>
</dbReference>
<dbReference type="EC" id="6.3.5.4" evidence="3"/>
<protein>
    <recommendedName>
        <fullName evidence="3">asparagine synthase (glutamine-hydrolyzing)</fullName>
        <ecNumber evidence="3">6.3.5.4</ecNumber>
    </recommendedName>
</protein>
<dbReference type="InterPro" id="IPR001962">
    <property type="entry name" value="Asn_synthase"/>
</dbReference>
<comment type="similarity">
    <text evidence="2">Belongs to the asparagine synthetase family.</text>
</comment>
<evidence type="ECO:0000256" key="6">
    <source>
        <dbReference type="ARBA" id="ARBA00022888"/>
    </source>
</evidence>
<comment type="pathway">
    <text evidence="1">Amino-acid biosynthesis; L-asparagine biosynthesis; L-asparagine from L-aspartate (L-Gln route): step 1/1.</text>
</comment>
<feature type="site" description="Important for beta-aspartyl-AMP intermediate formation" evidence="10">
    <location>
        <position position="358"/>
    </location>
</feature>
<organism evidence="12 13">
    <name type="scientific">Actinoplanes digitatis</name>
    <dbReference type="NCBI Taxonomy" id="1868"/>
    <lineage>
        <taxon>Bacteria</taxon>
        <taxon>Bacillati</taxon>
        <taxon>Actinomycetota</taxon>
        <taxon>Actinomycetes</taxon>
        <taxon>Micromonosporales</taxon>
        <taxon>Micromonosporaceae</taxon>
        <taxon>Actinoplanes</taxon>
    </lineage>
</organism>
<keyword evidence="6" id="KW-0028">Amino-acid biosynthesis</keyword>
<dbReference type="GO" id="GO:0006529">
    <property type="term" value="P:asparagine biosynthetic process"/>
    <property type="evidence" value="ECO:0007669"/>
    <property type="project" value="UniProtKB-KW"/>
</dbReference>
<accession>A0A7W7MP80</accession>
<sequence>MAASLDRRGPDSGGVWQDEYVTLIFRRLAVIDLAGGGQPMVAEEDGRVLAVLNYTGEVFNFAELRDDLRRRGHRFRTRSDTEVVLRAYLEWGAACAERLVGMFAFAVWDARTRELLLIRDRFGIYPLYYHRTPHGVIFGSEPKAVLAHPDVPAVVDLDGLREVLSFAPMPGRGVYRDVPEVEPGQIVRFGVGGMTATRYWRLTARPHTDDLPATVARVRELLEDSVAGQLVSDVPICVQLSGGLDSSVVAALAARALRERDGSTLRTFSIDFEGHVQRFRAGEMYGDPDAPYVAEMVRRLGSDHTEVVVGSGDLLDERVRAGVVRALDMPAPAGEMYTSLYLLSEHIRGHSTVTMTGDAADELFGGYRWFHEGWYRDRDAFPWLAASHRMEMLTGLLHRDLVADLGLEEHQRDHYHAALAEVPRLPGETGLDRRIREITYLNLTRYLRVILDRKDRMGMASALEGRVPFLDHRLVEYVFNVPWAMRSFDGREKSLLRAAARDLLPEAVLRRTKAPFPSTQDPAYARGLRARLAAILDDDRSPVRPLLDLRRAEAVLHTPDHGARSGVTRLSLDLAVQLDHWLTGNAVELVR</sequence>
<dbReference type="PANTHER" id="PTHR43284">
    <property type="entry name" value="ASPARAGINE SYNTHETASE (GLUTAMINE-HYDROLYZING)"/>
    <property type="match status" value="1"/>
</dbReference>
<dbReference type="InterPro" id="IPR029055">
    <property type="entry name" value="Ntn_hydrolases_N"/>
</dbReference>
<dbReference type="CDD" id="cd01991">
    <property type="entry name" value="Asn_synthase_B_C"/>
    <property type="match status" value="1"/>
</dbReference>
<dbReference type="InterPro" id="IPR051786">
    <property type="entry name" value="ASN_synthetase/amidase"/>
</dbReference>
<comment type="caution">
    <text evidence="12">The sequence shown here is derived from an EMBL/GenBank/DDBJ whole genome shotgun (WGS) entry which is preliminary data.</text>
</comment>
<gene>
    <name evidence="12" type="ORF">BJ971_002397</name>
</gene>
<evidence type="ECO:0000313" key="12">
    <source>
        <dbReference type="EMBL" id="MBB4761841.1"/>
    </source>
</evidence>
<evidence type="ECO:0000256" key="8">
    <source>
        <dbReference type="ARBA" id="ARBA00048741"/>
    </source>
</evidence>
<dbReference type="GO" id="GO:0004066">
    <property type="term" value="F:asparagine synthase (glutamine-hydrolyzing) activity"/>
    <property type="evidence" value="ECO:0007669"/>
    <property type="project" value="UniProtKB-EC"/>
</dbReference>
<keyword evidence="4 9" id="KW-0547">Nucleotide-binding</keyword>
<keyword evidence="7" id="KW-0315">Glutamine amidotransferase</keyword>